<dbReference type="RefSeq" id="WP_053223379.1">
    <property type="nucleotide sequence ID" value="NZ_JSVA01000009.1"/>
</dbReference>
<dbReference type="CDD" id="cd04301">
    <property type="entry name" value="NAT_SF"/>
    <property type="match status" value="1"/>
</dbReference>
<proteinExistence type="inferred from homology"/>
<evidence type="ECO:0000313" key="7">
    <source>
        <dbReference type="Proteomes" id="UP000036908"/>
    </source>
</evidence>
<keyword evidence="4" id="KW-0175">Coiled coil</keyword>
<evidence type="ECO:0000256" key="4">
    <source>
        <dbReference type="SAM" id="Coils"/>
    </source>
</evidence>
<feature type="domain" description="N-acetyltransferase" evidence="5">
    <location>
        <begin position="3"/>
        <end position="158"/>
    </location>
</feature>
<dbReference type="AlphaFoldDB" id="A0A0L8AKP2"/>
<dbReference type="InterPro" id="IPR051016">
    <property type="entry name" value="Diverse_Substrate_AcTransf"/>
</dbReference>
<dbReference type="Proteomes" id="UP000036908">
    <property type="component" value="Unassembled WGS sequence"/>
</dbReference>
<comment type="caution">
    <text evidence="6">The sequence shown here is derived from an EMBL/GenBank/DDBJ whole genome shotgun (WGS) entry which is preliminary data.</text>
</comment>
<dbReference type="Pfam" id="PF00583">
    <property type="entry name" value="Acetyltransf_1"/>
    <property type="match status" value="1"/>
</dbReference>
<comment type="similarity">
    <text evidence="1">Belongs to the acetyltransferase family.</text>
</comment>
<dbReference type="FunFam" id="3.40.630.30:FF:000064">
    <property type="entry name" value="GNAT family acetyltransferase"/>
    <property type="match status" value="1"/>
</dbReference>
<dbReference type="InterPro" id="IPR016181">
    <property type="entry name" value="Acyl_CoA_acyltransferase"/>
</dbReference>
<dbReference type="EMBL" id="JSVA01000009">
    <property type="protein sequence ID" value="KOF02954.1"/>
    <property type="molecule type" value="Genomic_DNA"/>
</dbReference>
<dbReference type="OrthoDB" id="9805924at2"/>
<sequence>MSITIRKGTAKDLTQVFELVKELAEYEKALHEVENSVERMTEDAFGKKPIFEFFVAEADGKIEGTAIFYYRYSTWKGKAIFLEDLVVRKAKRGAGIGKKLLDAIVQEAKDVDARQVMWQVLDWNEPAINFYKKLGANLDEEWINCKLELKQIQEYKMG</sequence>
<reference evidence="7" key="1">
    <citation type="submission" date="2014-11" db="EMBL/GenBank/DDBJ databases">
        <title>Genome sequencing of Roseivirga sp. D-25.</title>
        <authorList>
            <person name="Selvaratnam C."/>
            <person name="Thevarajoo S."/>
            <person name="Goh K.M."/>
            <person name="Eee R."/>
            <person name="Chan K.-G."/>
            <person name="Chong C.S."/>
        </authorList>
    </citation>
    <scope>NUCLEOTIDE SEQUENCE [LARGE SCALE GENOMIC DNA]</scope>
    <source>
        <strain evidence="7">D-25</strain>
    </source>
</reference>
<organism evidence="6 7">
    <name type="scientific">Roseivirga seohaensis subsp. aquiponti</name>
    <dbReference type="NCBI Taxonomy" id="1566026"/>
    <lineage>
        <taxon>Bacteria</taxon>
        <taxon>Pseudomonadati</taxon>
        <taxon>Bacteroidota</taxon>
        <taxon>Cytophagia</taxon>
        <taxon>Cytophagales</taxon>
        <taxon>Roseivirgaceae</taxon>
        <taxon>Roseivirga</taxon>
    </lineage>
</organism>
<evidence type="ECO:0000256" key="2">
    <source>
        <dbReference type="ARBA" id="ARBA00022679"/>
    </source>
</evidence>
<feature type="coiled-coil region" evidence="4">
    <location>
        <begin position="16"/>
        <end position="43"/>
    </location>
</feature>
<dbReference type="Gene3D" id="3.40.630.30">
    <property type="match status" value="1"/>
</dbReference>
<keyword evidence="2 6" id="KW-0808">Transferase</keyword>
<evidence type="ECO:0000256" key="3">
    <source>
        <dbReference type="ARBA" id="ARBA00023315"/>
    </source>
</evidence>
<name>A0A0L8AKP2_9BACT</name>
<evidence type="ECO:0000256" key="1">
    <source>
        <dbReference type="ARBA" id="ARBA00008694"/>
    </source>
</evidence>
<keyword evidence="3" id="KW-0012">Acyltransferase</keyword>
<accession>A0A0L8AKP2</accession>
<dbReference type="PANTHER" id="PTHR10545:SF29">
    <property type="entry name" value="GH14572P-RELATED"/>
    <property type="match status" value="1"/>
</dbReference>
<protein>
    <submittedName>
        <fullName evidence="6">GNAT family acetyltransferase</fullName>
    </submittedName>
</protein>
<keyword evidence="7" id="KW-1185">Reference proteome</keyword>
<gene>
    <name evidence="6" type="ORF">OB69_08960</name>
</gene>
<dbReference type="InterPro" id="IPR000182">
    <property type="entry name" value="GNAT_dom"/>
</dbReference>
<evidence type="ECO:0000259" key="5">
    <source>
        <dbReference type="PROSITE" id="PS51186"/>
    </source>
</evidence>
<dbReference type="SUPFAM" id="SSF55729">
    <property type="entry name" value="Acyl-CoA N-acyltransferases (Nat)"/>
    <property type="match status" value="1"/>
</dbReference>
<evidence type="ECO:0000313" key="6">
    <source>
        <dbReference type="EMBL" id="KOF02954.1"/>
    </source>
</evidence>
<dbReference type="PATRIC" id="fig|1566026.4.peg.3625"/>
<dbReference type="PROSITE" id="PS51186">
    <property type="entry name" value="GNAT"/>
    <property type="match status" value="1"/>
</dbReference>
<dbReference type="PANTHER" id="PTHR10545">
    <property type="entry name" value="DIAMINE N-ACETYLTRANSFERASE"/>
    <property type="match status" value="1"/>
</dbReference>
<dbReference type="GO" id="GO:0008080">
    <property type="term" value="F:N-acetyltransferase activity"/>
    <property type="evidence" value="ECO:0007669"/>
    <property type="project" value="UniProtKB-ARBA"/>
</dbReference>